<evidence type="ECO:0000256" key="1">
    <source>
        <dbReference type="SAM" id="SignalP"/>
    </source>
</evidence>
<comment type="caution">
    <text evidence="2">The sequence shown here is derived from an EMBL/GenBank/DDBJ whole genome shotgun (WGS) entry which is preliminary data.</text>
</comment>
<evidence type="ECO:0000313" key="3">
    <source>
        <dbReference type="Proteomes" id="UP000765509"/>
    </source>
</evidence>
<sequence length="97" mass="10866">MGGRNWLRWAHLWFWDPPGLKARWLASLEFGQKGAFRLWAVHYGLQTVEAVGGLNGPKPHNQRGLGVGEVKDWPIMPVKSGAAQMSSRTNMDQLAIK</sequence>
<gene>
    <name evidence="2" type="ORF">O181_126439</name>
</gene>
<protein>
    <submittedName>
        <fullName evidence="2">Uncharacterized protein</fullName>
    </submittedName>
</protein>
<dbReference type="AlphaFoldDB" id="A0A9Q3KTC7"/>
<keyword evidence="1" id="KW-0732">Signal</keyword>
<reference evidence="2" key="1">
    <citation type="submission" date="2021-03" db="EMBL/GenBank/DDBJ databases">
        <title>Draft genome sequence of rust myrtle Austropuccinia psidii MF-1, a brazilian biotype.</title>
        <authorList>
            <person name="Quecine M.C."/>
            <person name="Pachon D.M.R."/>
            <person name="Bonatelli M.L."/>
            <person name="Correr F.H."/>
            <person name="Franceschini L.M."/>
            <person name="Leite T.F."/>
            <person name="Margarido G.R.A."/>
            <person name="Almeida C.A."/>
            <person name="Ferrarezi J.A."/>
            <person name="Labate C.A."/>
        </authorList>
    </citation>
    <scope>NUCLEOTIDE SEQUENCE</scope>
    <source>
        <strain evidence="2">MF-1</strain>
    </source>
</reference>
<organism evidence="2 3">
    <name type="scientific">Austropuccinia psidii MF-1</name>
    <dbReference type="NCBI Taxonomy" id="1389203"/>
    <lineage>
        <taxon>Eukaryota</taxon>
        <taxon>Fungi</taxon>
        <taxon>Dikarya</taxon>
        <taxon>Basidiomycota</taxon>
        <taxon>Pucciniomycotina</taxon>
        <taxon>Pucciniomycetes</taxon>
        <taxon>Pucciniales</taxon>
        <taxon>Sphaerophragmiaceae</taxon>
        <taxon>Austropuccinia</taxon>
    </lineage>
</organism>
<name>A0A9Q3KTC7_9BASI</name>
<dbReference type="EMBL" id="AVOT02124728">
    <property type="protein sequence ID" value="MBW0586724.1"/>
    <property type="molecule type" value="Genomic_DNA"/>
</dbReference>
<feature type="signal peptide" evidence="1">
    <location>
        <begin position="1"/>
        <end position="22"/>
    </location>
</feature>
<proteinExistence type="predicted"/>
<dbReference type="Proteomes" id="UP000765509">
    <property type="component" value="Unassembled WGS sequence"/>
</dbReference>
<keyword evidence="3" id="KW-1185">Reference proteome</keyword>
<feature type="chain" id="PRO_5040381548" evidence="1">
    <location>
        <begin position="23"/>
        <end position="97"/>
    </location>
</feature>
<evidence type="ECO:0000313" key="2">
    <source>
        <dbReference type="EMBL" id="MBW0586724.1"/>
    </source>
</evidence>
<accession>A0A9Q3KTC7</accession>